<dbReference type="AlphaFoldDB" id="A0A517PTB2"/>
<keyword evidence="3" id="KW-1185">Reference proteome</keyword>
<keyword evidence="1" id="KW-1133">Transmembrane helix</keyword>
<keyword evidence="1" id="KW-0812">Transmembrane</keyword>
<dbReference type="OrthoDB" id="286900at2"/>
<protein>
    <recommendedName>
        <fullName evidence="4">Double zinc ribbon</fullName>
    </recommendedName>
</protein>
<name>A0A517PTB2_9PLAN</name>
<accession>A0A517PTB2</accession>
<sequence length="125" mass="13725">MSELPYIRCLGCEEAIFDPTRAVCPGCGRCPVCGLRRVKPETKDCPECELPYCTCCGRCPKCAGLRYAEIDTPCECGHPHNAEKLADLIRYESVVGAESRPFDWGCSMVIIALVTVILLILAALR</sequence>
<dbReference type="EMBL" id="CP036266">
    <property type="protein sequence ID" value="QDT22610.1"/>
    <property type="molecule type" value="Genomic_DNA"/>
</dbReference>
<keyword evidence="1" id="KW-0472">Membrane</keyword>
<reference evidence="2 3" key="1">
    <citation type="submission" date="2019-02" db="EMBL/GenBank/DDBJ databases">
        <title>Deep-cultivation of Planctomycetes and their phenomic and genomic characterization uncovers novel biology.</title>
        <authorList>
            <person name="Wiegand S."/>
            <person name="Jogler M."/>
            <person name="Boedeker C."/>
            <person name="Pinto D."/>
            <person name="Vollmers J."/>
            <person name="Rivas-Marin E."/>
            <person name="Kohn T."/>
            <person name="Peeters S.H."/>
            <person name="Heuer A."/>
            <person name="Rast P."/>
            <person name="Oberbeckmann S."/>
            <person name="Bunk B."/>
            <person name="Jeske O."/>
            <person name="Meyerdierks A."/>
            <person name="Storesund J.E."/>
            <person name="Kallscheuer N."/>
            <person name="Luecker S."/>
            <person name="Lage O.M."/>
            <person name="Pohl T."/>
            <person name="Merkel B.J."/>
            <person name="Hornburger P."/>
            <person name="Mueller R.-W."/>
            <person name="Bruemmer F."/>
            <person name="Labrenz M."/>
            <person name="Spormann A.M."/>
            <person name="Op den Camp H."/>
            <person name="Overmann J."/>
            <person name="Amann R."/>
            <person name="Jetten M.S.M."/>
            <person name="Mascher T."/>
            <person name="Medema M.H."/>
            <person name="Devos D.P."/>
            <person name="Kaster A.-K."/>
            <person name="Ovreas L."/>
            <person name="Rohde M."/>
            <person name="Galperin M.Y."/>
            <person name="Jogler C."/>
        </authorList>
    </citation>
    <scope>NUCLEOTIDE SEQUENCE [LARGE SCALE GENOMIC DNA]</scope>
    <source>
        <strain evidence="2 3">HG66A1</strain>
    </source>
</reference>
<proteinExistence type="predicted"/>
<evidence type="ECO:0008006" key="4">
    <source>
        <dbReference type="Google" id="ProtNLM"/>
    </source>
</evidence>
<dbReference type="Proteomes" id="UP000320421">
    <property type="component" value="Chromosome"/>
</dbReference>
<dbReference type="RefSeq" id="WP_145188753.1">
    <property type="nucleotide sequence ID" value="NZ_CP036266.1"/>
</dbReference>
<feature type="transmembrane region" description="Helical" evidence="1">
    <location>
        <begin position="102"/>
        <end position="124"/>
    </location>
</feature>
<evidence type="ECO:0000313" key="3">
    <source>
        <dbReference type="Proteomes" id="UP000320421"/>
    </source>
</evidence>
<gene>
    <name evidence="2" type="ORF">HG66A1_44180</name>
</gene>
<evidence type="ECO:0000313" key="2">
    <source>
        <dbReference type="EMBL" id="QDT22610.1"/>
    </source>
</evidence>
<organism evidence="2 3">
    <name type="scientific">Gimesia chilikensis</name>
    <dbReference type="NCBI Taxonomy" id="2605989"/>
    <lineage>
        <taxon>Bacteria</taxon>
        <taxon>Pseudomonadati</taxon>
        <taxon>Planctomycetota</taxon>
        <taxon>Planctomycetia</taxon>
        <taxon>Planctomycetales</taxon>
        <taxon>Planctomycetaceae</taxon>
        <taxon>Gimesia</taxon>
    </lineage>
</organism>
<evidence type="ECO:0000256" key="1">
    <source>
        <dbReference type="SAM" id="Phobius"/>
    </source>
</evidence>